<protein>
    <submittedName>
        <fullName evidence="2">Uncharacterized conserved protein</fullName>
    </submittedName>
</protein>
<name>A0A2X3DB30_KLEPN</name>
<dbReference type="SUPFAM" id="SSF49899">
    <property type="entry name" value="Concanavalin A-like lectins/glucanases"/>
    <property type="match status" value="1"/>
</dbReference>
<accession>A0A2X3DB30</accession>
<gene>
    <name evidence="2" type="ORF">NCTC9645_02932</name>
</gene>
<dbReference type="Pfam" id="PF07081">
    <property type="entry name" value="DUF1349"/>
    <property type="match status" value="1"/>
</dbReference>
<evidence type="ECO:0000256" key="1">
    <source>
        <dbReference type="SAM" id="MobiDB-lite"/>
    </source>
</evidence>
<dbReference type="EMBL" id="UASO01000004">
    <property type="protein sequence ID" value="SQC22427.1"/>
    <property type="molecule type" value="Genomic_DNA"/>
</dbReference>
<evidence type="ECO:0000313" key="3">
    <source>
        <dbReference type="Proteomes" id="UP000250675"/>
    </source>
</evidence>
<dbReference type="PANTHER" id="PTHR35332">
    <property type="entry name" value="REGULATION OF ENOLASE PROTEIN 1"/>
    <property type="match status" value="1"/>
</dbReference>
<dbReference type="Proteomes" id="UP000250675">
    <property type="component" value="Unassembled WGS sequence"/>
</dbReference>
<organism evidence="2 3">
    <name type="scientific">Klebsiella pneumoniae</name>
    <dbReference type="NCBI Taxonomy" id="573"/>
    <lineage>
        <taxon>Bacteria</taxon>
        <taxon>Pseudomonadati</taxon>
        <taxon>Pseudomonadota</taxon>
        <taxon>Gammaproteobacteria</taxon>
        <taxon>Enterobacterales</taxon>
        <taxon>Enterobacteriaceae</taxon>
        <taxon>Klebsiella/Raoultella group</taxon>
        <taxon>Klebsiella</taxon>
        <taxon>Klebsiella pneumoniae complex</taxon>
    </lineage>
</organism>
<sequence length="279" mass="31744">MQPYFHWINEPAEWRRDADGLTVVTNKHTDFWRHTWYGFERFSGHLYAAEVAGDFTLQAKICADFTTLYDQAGLMMMADEQTWLKAGIEFNDDAPAIGSVLTLTHSDWATGAFPRRPAHLLAAADPQGRRVKAAVFNRRRALAAAAARLLSARPGESGRHVLLTGAWRTGGCVSGYSAFPAAGQSAARSELNASGKTRLSLHPGAQDCRVRWCQGDKNDRAYRDRCRQGTLPDPRNYRYRRRSNRCRRRRQRSPTARYGHREHHAQHWPKTPPARIYRL</sequence>
<proteinExistence type="predicted"/>
<dbReference type="InterPro" id="IPR009784">
    <property type="entry name" value="DUF1349"/>
</dbReference>
<dbReference type="Gene3D" id="2.60.120.200">
    <property type="match status" value="1"/>
</dbReference>
<dbReference type="InterPro" id="IPR013320">
    <property type="entry name" value="ConA-like_dom_sf"/>
</dbReference>
<feature type="compositionally biased region" description="Basic residues" evidence="1">
    <location>
        <begin position="237"/>
        <end position="267"/>
    </location>
</feature>
<feature type="region of interest" description="Disordered" evidence="1">
    <location>
        <begin position="224"/>
        <end position="279"/>
    </location>
</feature>
<evidence type="ECO:0000313" key="2">
    <source>
        <dbReference type="EMBL" id="SQC22427.1"/>
    </source>
</evidence>
<dbReference type="PANTHER" id="PTHR35332:SF2">
    <property type="entry name" value="REGULATION OF ENOLASE PROTEIN 1"/>
    <property type="match status" value="1"/>
</dbReference>
<dbReference type="AlphaFoldDB" id="A0A2X3DB30"/>
<reference evidence="2 3" key="1">
    <citation type="submission" date="2018-06" db="EMBL/GenBank/DDBJ databases">
        <authorList>
            <consortium name="Pathogen Informatics"/>
            <person name="Doyle S."/>
        </authorList>
    </citation>
    <scope>NUCLEOTIDE SEQUENCE [LARGE SCALE GENOMIC DNA]</scope>
    <source>
        <strain evidence="2 3">NCTC9645</strain>
    </source>
</reference>